<sequence length="1488" mass="168776">MKRSPAGGVLVTVQYTGYREEESEEVHVEDLKLPTSLRRKDERSKKMRVKGSSGGMFSPLQEGEISEQLRQRFETLDSDDEDSQVSVKAERLSALVYSEKQSTPGKSGRSVNKNRGAEITSDTFTGKTNLRNKKGHQMKSELQSPSTCRRKPALEVQGGQAKHPEQELLSSRKVSDISSILDQQAAQKALSPDRGCASRHKSGDHAQYRGGADNDWNSEEELNGFGDHDLEKPRFSFQPEGARVPLTLSEEGESPVVQVCETMNQYLRDYQREGIQFLYEHYRQGQGAILGDDMGLGKTIQVIGFLSALLGKKGNRIDIMRQKPGFIRQVGTHCIPPGIMLGAHASVREDPPCKGPFLIIGPGCVLYNWLEELGTWGYFSVRKYHGADKAECLKDLRRGKVEIVVTTFETFRDHQESLNAVDWKAVIVDEVHKIKDLKAQATQALRKVTTPCRFGLTGTALQNNLTEFYSILDWARPGCLGRLTDFERDFVKPMELGQRHDANKRELALARKRKEKLAEVRKGMMIRRMKTLIADQLPKKDDRVVFCRLSGLQTSIYQTILSQPHMELKTGDGYSIQSLMFTFMHLLLKTSNHVALLIPRERTSEQQARLARTICKAALKDHPEFVSQTKEASFKTLSDPKYCGKMKVLQGLLKVFNKEKSKVLDIIEQYMMTTGYEYRRIDGSVSCKKRMVVVREFNKDPNIFICLISTKAGGLGLNLTGANRVLIFDPNWNPTHDLQAQDRAYRLGQQRDVQVFRLVSTGTIEENMYLRQIYKQQLLNVTVEDGNARRYFYAVQGSRHQKGELFGVKNMFSLRTGDACFTHDILKRTERVENALVGFDTVRYTPPVPRLDEDEEYNDVITDNGLHSDDVLQQFFSTEDSGIDNVEIMDEVEDRERESCKQPRKKKLLKPRSRKRIDIDDSESDSSEPAADSVDGYVQPGKVKLKFREPEGGKVKPSESRTGKGPMRKETKTRTKSDKKEFEVDQTLVGTLANVSDVFDNCGVVHVHENVRVVGGSRAEDHMSRCAISDVYELHQNSQDLAVQCELLPQSSDKEEKPAPLGRGRKRSEPEVGHNTSGSKVIGRAKVIIGQTPRAIRLKQMEAMCKFHTAGSLLDFACLVLGSSVQERVQLLSRYYLDQEPELQQVLDDWRHDNTTEKTEKKMKNVVKKKAARREPVQRRPAKRKAVQSICFLDDVEMESESPSLVQDIDGNVDSDMEGDDVGDADMEVGRKVTPRKRLRTVTVKQKTRAGRGKHVPEMPSYLVDNNGESQVKASQVFKKRRPRKLIKQESSEESDLLTELEKQQVDMEHKNRSDDYHETAKLNKNRDISSKPNSSFLDDLFSSFETTSPKHKPPPKSKVKSPVKKKSDIVCGDDDDDCKPDGIFDPFKEIDEIFTDSAKSQTEEEVHLDRSTLKDDNMDCLDDPRLWKRRKVVPSHRRRNLVDRLIADSEAEYKELFADGKLKKKQGAENSLKSRSTFDGSQSLFII</sequence>
<evidence type="ECO:0000259" key="4">
    <source>
        <dbReference type="PROSITE" id="PS51194"/>
    </source>
</evidence>
<evidence type="ECO:0000259" key="3">
    <source>
        <dbReference type="PROSITE" id="PS51192"/>
    </source>
</evidence>
<dbReference type="Pfam" id="PF00176">
    <property type="entry name" value="SNF2-rel_dom"/>
    <property type="match status" value="1"/>
</dbReference>
<dbReference type="InterPro" id="IPR049730">
    <property type="entry name" value="SNF2/RAD54-like_C"/>
</dbReference>
<gene>
    <name evidence="5" type="ORF">MAR_036371</name>
</gene>
<dbReference type="EMBL" id="CP111024">
    <property type="protein sequence ID" value="WAR22702.1"/>
    <property type="molecule type" value="Genomic_DNA"/>
</dbReference>
<keyword evidence="6" id="KW-1185">Reference proteome</keyword>
<dbReference type="InterPro" id="IPR001650">
    <property type="entry name" value="Helicase_C-like"/>
</dbReference>
<dbReference type="Proteomes" id="UP001164746">
    <property type="component" value="Chromosome 13"/>
</dbReference>
<feature type="region of interest" description="Disordered" evidence="2">
    <location>
        <begin position="1245"/>
        <end position="1334"/>
    </location>
</feature>
<dbReference type="InterPro" id="IPR057931">
    <property type="entry name" value="RHH_ERCC6L2"/>
</dbReference>
<feature type="compositionally biased region" description="Basic and acidic residues" evidence="2">
    <location>
        <begin position="946"/>
        <end position="978"/>
    </location>
</feature>
<dbReference type="PROSITE" id="PS51194">
    <property type="entry name" value="HELICASE_CTER"/>
    <property type="match status" value="1"/>
</dbReference>
<feature type="domain" description="Helicase C-terminal" evidence="4">
    <location>
        <begin position="641"/>
        <end position="796"/>
    </location>
</feature>
<name>A0ABY7FKN5_MYAAR</name>
<reference evidence="5" key="1">
    <citation type="submission" date="2022-11" db="EMBL/GenBank/DDBJ databases">
        <title>Centuries of genome instability and evolution in soft-shell clam transmissible cancer (bioRxiv).</title>
        <authorList>
            <person name="Hart S.F.M."/>
            <person name="Yonemitsu M.A."/>
            <person name="Giersch R.M."/>
            <person name="Beal B.F."/>
            <person name="Arriagada G."/>
            <person name="Davis B.W."/>
            <person name="Ostrander E.A."/>
            <person name="Goff S.P."/>
            <person name="Metzger M.J."/>
        </authorList>
    </citation>
    <scope>NUCLEOTIDE SEQUENCE</scope>
    <source>
        <strain evidence="5">MELC-2E11</strain>
        <tissue evidence="5">Siphon/mantle</tissue>
    </source>
</reference>
<dbReference type="SUPFAM" id="SSF52540">
    <property type="entry name" value="P-loop containing nucleoside triphosphate hydrolases"/>
    <property type="match status" value="2"/>
</dbReference>
<dbReference type="SMART" id="SM00487">
    <property type="entry name" value="DEXDc"/>
    <property type="match status" value="1"/>
</dbReference>
<organism evidence="5 6">
    <name type="scientific">Mya arenaria</name>
    <name type="common">Soft-shell clam</name>
    <dbReference type="NCBI Taxonomy" id="6604"/>
    <lineage>
        <taxon>Eukaryota</taxon>
        <taxon>Metazoa</taxon>
        <taxon>Spiralia</taxon>
        <taxon>Lophotrochozoa</taxon>
        <taxon>Mollusca</taxon>
        <taxon>Bivalvia</taxon>
        <taxon>Autobranchia</taxon>
        <taxon>Heteroconchia</taxon>
        <taxon>Euheterodonta</taxon>
        <taxon>Imparidentia</taxon>
        <taxon>Neoheterodontei</taxon>
        <taxon>Myida</taxon>
        <taxon>Myoidea</taxon>
        <taxon>Myidae</taxon>
        <taxon>Mya</taxon>
    </lineage>
</organism>
<feature type="compositionally biased region" description="Basic residues" evidence="2">
    <location>
        <begin position="1245"/>
        <end position="1254"/>
    </location>
</feature>
<dbReference type="InterPro" id="IPR014001">
    <property type="entry name" value="Helicase_ATP-bd"/>
</dbReference>
<dbReference type="SMART" id="SM00490">
    <property type="entry name" value="HELICc"/>
    <property type="match status" value="1"/>
</dbReference>
<feature type="region of interest" description="Disordered" evidence="2">
    <location>
        <begin position="1346"/>
        <end position="1373"/>
    </location>
</feature>
<feature type="region of interest" description="Disordered" evidence="2">
    <location>
        <begin position="894"/>
        <end position="978"/>
    </location>
</feature>
<feature type="region of interest" description="Disordered" evidence="2">
    <location>
        <begin position="98"/>
        <end position="168"/>
    </location>
</feature>
<feature type="region of interest" description="Disordered" evidence="2">
    <location>
        <begin position="1048"/>
        <end position="1078"/>
    </location>
</feature>
<dbReference type="Gene3D" id="3.40.50.300">
    <property type="entry name" value="P-loop containing nucleotide triphosphate hydrolases"/>
    <property type="match status" value="1"/>
</dbReference>
<feature type="compositionally biased region" description="Basic residues" evidence="2">
    <location>
        <begin position="1350"/>
        <end position="1365"/>
    </location>
</feature>
<feature type="region of interest" description="Disordered" evidence="2">
    <location>
        <begin position="185"/>
        <end position="233"/>
    </location>
</feature>
<feature type="region of interest" description="Disordered" evidence="2">
    <location>
        <begin position="1159"/>
        <end position="1180"/>
    </location>
</feature>
<keyword evidence="1" id="KW-0378">Hydrolase</keyword>
<dbReference type="CDD" id="cd18793">
    <property type="entry name" value="SF2_C_SNF"/>
    <property type="match status" value="1"/>
</dbReference>
<dbReference type="PROSITE" id="PS51192">
    <property type="entry name" value="HELICASE_ATP_BIND_1"/>
    <property type="match status" value="1"/>
</dbReference>
<feature type="compositionally biased region" description="Polar residues" evidence="2">
    <location>
        <begin position="99"/>
        <end position="113"/>
    </location>
</feature>
<dbReference type="Pfam" id="PF25806">
    <property type="entry name" value="RHH_ERCC6L2"/>
    <property type="match status" value="1"/>
</dbReference>
<dbReference type="InterPro" id="IPR000330">
    <property type="entry name" value="SNF2_N"/>
</dbReference>
<feature type="region of interest" description="Disordered" evidence="2">
    <location>
        <begin position="37"/>
        <end position="68"/>
    </location>
</feature>
<proteinExistence type="predicted"/>
<feature type="compositionally biased region" description="Basic residues" evidence="2">
    <location>
        <begin position="902"/>
        <end position="915"/>
    </location>
</feature>
<evidence type="ECO:0000256" key="1">
    <source>
        <dbReference type="ARBA" id="ARBA00022801"/>
    </source>
</evidence>
<dbReference type="InterPro" id="IPR027417">
    <property type="entry name" value="P-loop_NTPase"/>
</dbReference>
<protein>
    <submittedName>
        <fullName evidence="5">ER6L2-like protein</fullName>
    </submittedName>
</protein>
<dbReference type="InterPro" id="IPR050496">
    <property type="entry name" value="SNF2_RAD54_helicase_repair"/>
</dbReference>
<evidence type="ECO:0000256" key="2">
    <source>
        <dbReference type="SAM" id="MobiDB-lite"/>
    </source>
</evidence>
<feature type="domain" description="Helicase ATP-binding" evidence="3">
    <location>
        <begin position="279"/>
        <end position="478"/>
    </location>
</feature>
<feature type="compositionally biased region" description="Basic and acidic residues" evidence="2">
    <location>
        <begin position="1300"/>
        <end position="1330"/>
    </location>
</feature>
<dbReference type="InterPro" id="IPR038718">
    <property type="entry name" value="SNF2-like_sf"/>
</dbReference>
<feature type="compositionally biased region" description="Polar residues" evidence="2">
    <location>
        <begin position="120"/>
        <end position="129"/>
    </location>
</feature>
<dbReference type="Pfam" id="PF00271">
    <property type="entry name" value="Helicase_C"/>
    <property type="match status" value="1"/>
</dbReference>
<evidence type="ECO:0000313" key="6">
    <source>
        <dbReference type="Proteomes" id="UP001164746"/>
    </source>
</evidence>
<dbReference type="Gene3D" id="3.40.50.10810">
    <property type="entry name" value="Tandem AAA-ATPase domain"/>
    <property type="match status" value="1"/>
</dbReference>
<evidence type="ECO:0000313" key="5">
    <source>
        <dbReference type="EMBL" id="WAR22702.1"/>
    </source>
</evidence>
<dbReference type="PANTHER" id="PTHR45629">
    <property type="entry name" value="SNF2/RAD54 FAMILY MEMBER"/>
    <property type="match status" value="1"/>
</dbReference>
<accession>A0ABY7FKN5</accession>
<dbReference type="PANTHER" id="PTHR45629:SF7">
    <property type="entry name" value="DNA EXCISION REPAIR PROTEIN ERCC-6-RELATED"/>
    <property type="match status" value="1"/>
</dbReference>